<dbReference type="PANTHER" id="PTHR10830:SF0">
    <property type="entry name" value="DOLICHYL-DIPHOSPHOOLIGOSACCHARIDE--PROTEIN GLYCOSYLTRANSFERASE 48 KDA SUBUNIT"/>
    <property type="match status" value="1"/>
</dbReference>
<feature type="transmembrane region" description="Helical" evidence="8">
    <location>
        <begin position="424"/>
        <end position="447"/>
    </location>
</feature>
<dbReference type="InterPro" id="IPR055459">
    <property type="entry name" value="OST48_MD"/>
</dbReference>
<dbReference type="Proteomes" id="UP001140453">
    <property type="component" value="Unassembled WGS sequence"/>
</dbReference>
<comment type="subcellular location">
    <subcellularLocation>
        <location evidence="8">Endoplasmic reticulum membrane</location>
        <topology evidence="8">Single-pass type I membrane protein</topology>
    </subcellularLocation>
    <subcellularLocation>
        <location evidence="1">Membrane</location>
        <topology evidence="1">Single-pass type I membrane protein</topology>
    </subcellularLocation>
</comment>
<dbReference type="Pfam" id="PF03345">
    <property type="entry name" value="OST48_N"/>
    <property type="match status" value="1"/>
</dbReference>
<dbReference type="AlphaFoldDB" id="A0A9W8YKT2"/>
<comment type="similarity">
    <text evidence="3 8">Belongs to the DDOST 48 kDa subunit family.</text>
</comment>
<sequence>MKVVLSCLLLFLAAVAQALSATGDRLLSIWEDVEDKQLYSKFLGDLESRGYKISHATPKDADLKLSHLGEKTYDHIIFFPIKSKGLGPSLTAKLILDFLNAGGDILVALSSTTTVPTALNAALLELDIHIPTERTGLVVDHFNYDVSSAADHHDVLLLQTPPQYKPGTKNYFAGGKDDVIAFPRAIGHVLGDGPQLTPVIKAPRTAYIYNEKEQKEVVDEVFAAGEQLNLVSVFQARNSARFTVVGSAEAFQDKWFDAKVQRPGDKASVKTWNEQFARRISGWTFQEIGYLRVNSVEHQCPELGNISNPGIYRVNHTAEYTISLSEWVWDKWFSFKVPDNDELQLEFSMLSPFHRLQLKPQKRASTETEGVYKVQFTVPDHHGVFNFMVNYKRPFLTNVEEKRTVTVRHMAHDEYPYSYEIPAAWPYLVSIGVTCVGWLVFVVVWMFNKPVRQATEAKKTQ</sequence>
<dbReference type="EMBL" id="JAPEVB010000006">
    <property type="protein sequence ID" value="KAJ4386386.1"/>
    <property type="molecule type" value="Genomic_DNA"/>
</dbReference>
<evidence type="ECO:0000256" key="3">
    <source>
        <dbReference type="ARBA" id="ARBA00008743"/>
    </source>
</evidence>
<organism evidence="11 12">
    <name type="scientific">Gnomoniopsis smithogilvyi</name>
    <dbReference type="NCBI Taxonomy" id="1191159"/>
    <lineage>
        <taxon>Eukaryota</taxon>
        <taxon>Fungi</taxon>
        <taxon>Dikarya</taxon>
        <taxon>Ascomycota</taxon>
        <taxon>Pezizomycotina</taxon>
        <taxon>Sordariomycetes</taxon>
        <taxon>Sordariomycetidae</taxon>
        <taxon>Diaporthales</taxon>
        <taxon>Gnomoniaceae</taxon>
        <taxon>Gnomoniopsis</taxon>
    </lineage>
</organism>
<dbReference type="GO" id="GO:0016740">
    <property type="term" value="F:transferase activity"/>
    <property type="evidence" value="ECO:0007669"/>
    <property type="project" value="UniProtKB-KW"/>
</dbReference>
<dbReference type="InterPro" id="IPR005013">
    <property type="entry name" value="DDOST_48_kDa_subunit"/>
</dbReference>
<keyword evidence="7 8" id="KW-0472">Membrane</keyword>
<dbReference type="GO" id="GO:0008250">
    <property type="term" value="C:oligosaccharyltransferase complex"/>
    <property type="evidence" value="ECO:0007669"/>
    <property type="project" value="TreeGrafter"/>
</dbReference>
<feature type="signal peptide" evidence="8">
    <location>
        <begin position="1"/>
        <end position="18"/>
    </location>
</feature>
<evidence type="ECO:0000313" key="12">
    <source>
        <dbReference type="Proteomes" id="UP001140453"/>
    </source>
</evidence>
<gene>
    <name evidence="11" type="primary">WBP1</name>
    <name evidence="11" type="ORF">N0V93_009281</name>
</gene>
<reference evidence="11" key="1">
    <citation type="submission" date="2022-10" db="EMBL/GenBank/DDBJ databases">
        <title>Tapping the CABI collections for fungal endophytes: first genome assemblies for Collariella, Neodidymelliopsis, Ascochyta clinopodiicola, Didymella pomorum, Didymosphaeria variabile, Neocosmospora piperis and Neocucurbitaria cava.</title>
        <authorList>
            <person name="Hill R."/>
        </authorList>
    </citation>
    <scope>NUCLEOTIDE SEQUENCE</scope>
    <source>
        <strain evidence="11">IMI 355082</strain>
    </source>
</reference>
<comment type="caution">
    <text evidence="11">The sequence shown here is derived from an EMBL/GenBank/DDBJ whole genome shotgun (WGS) entry which is preliminary data.</text>
</comment>
<evidence type="ECO:0000256" key="2">
    <source>
        <dbReference type="ARBA" id="ARBA00004922"/>
    </source>
</evidence>
<evidence type="ECO:0000256" key="1">
    <source>
        <dbReference type="ARBA" id="ARBA00004479"/>
    </source>
</evidence>
<comment type="pathway">
    <text evidence="2 8">Protein modification; protein glycosylation.</text>
</comment>
<keyword evidence="11" id="KW-0808">Transferase</keyword>
<keyword evidence="4 8" id="KW-0812">Transmembrane</keyword>
<dbReference type="OrthoDB" id="29105at2759"/>
<evidence type="ECO:0000256" key="7">
    <source>
        <dbReference type="ARBA" id="ARBA00023136"/>
    </source>
</evidence>
<evidence type="ECO:0000256" key="8">
    <source>
        <dbReference type="RuleBase" id="RU361142"/>
    </source>
</evidence>
<keyword evidence="8" id="KW-0732">Signal</keyword>
<protein>
    <recommendedName>
        <fullName evidence="8">Dolichyl-diphosphooligosaccharide--protein glycosyltransferase subunit WBP1</fullName>
        <shortName evidence="8">Oligosaccharyl transferase subunit WBP1</shortName>
    </recommendedName>
</protein>
<proteinExistence type="inferred from homology"/>
<evidence type="ECO:0000259" key="9">
    <source>
        <dbReference type="Pfam" id="PF03345"/>
    </source>
</evidence>
<comment type="subunit">
    <text evidence="8">Component of the oligosaccharyltransferase (OST) complex.</text>
</comment>
<evidence type="ECO:0000256" key="4">
    <source>
        <dbReference type="ARBA" id="ARBA00022692"/>
    </source>
</evidence>
<feature type="domain" description="OST48 N-terminal" evidence="9">
    <location>
        <begin position="25"/>
        <end position="284"/>
    </location>
</feature>
<keyword evidence="6 8" id="KW-1133">Transmembrane helix</keyword>
<accession>A0A9W8YKT2</accession>
<comment type="function">
    <text evidence="8">Subunit of the oligosaccharyl transferase (OST) complex that catalyzes the initial transfer of a defined glycan (Glc(3)Man(9)GlcNAc(2) in eukaryotes) from the lipid carrier dolichol-pyrophosphate to an asparagine residue within an Asn-X-Ser/Thr consensus motif in nascent polypeptide chains, the first step in protein N-glycosylation. N-glycosylation occurs cotranslationally and the complex associates with the Sec61 complex at the channel-forming translocon complex that mediates protein translocation across the endoplasmic reticulum (ER).</text>
</comment>
<dbReference type="InterPro" id="IPR055457">
    <property type="entry name" value="OST48_N"/>
</dbReference>
<feature type="domain" description="OST48 middle" evidence="10">
    <location>
        <begin position="306"/>
        <end position="448"/>
    </location>
</feature>
<name>A0A9W8YKT2_9PEZI</name>
<dbReference type="GO" id="GO:0018279">
    <property type="term" value="P:protein N-linked glycosylation via asparagine"/>
    <property type="evidence" value="ECO:0007669"/>
    <property type="project" value="UniProtKB-UniRule"/>
</dbReference>
<evidence type="ECO:0000313" key="11">
    <source>
        <dbReference type="EMBL" id="KAJ4386386.1"/>
    </source>
</evidence>
<dbReference type="PANTHER" id="PTHR10830">
    <property type="entry name" value="DOLICHYL-DIPHOSPHOOLIGOSACCHARIDE--PROTEIN GLYCOSYLTRANSFERASE 48 KDA SUBUNIT"/>
    <property type="match status" value="1"/>
</dbReference>
<feature type="chain" id="PRO_5041018042" description="Dolichyl-diphosphooligosaccharide--protein glycosyltransferase subunit WBP1" evidence="8">
    <location>
        <begin position="19"/>
        <end position="461"/>
    </location>
</feature>
<dbReference type="Pfam" id="PF23358">
    <property type="entry name" value="OST48_MD"/>
    <property type="match status" value="1"/>
</dbReference>
<evidence type="ECO:0000256" key="5">
    <source>
        <dbReference type="ARBA" id="ARBA00022824"/>
    </source>
</evidence>
<evidence type="ECO:0000256" key="6">
    <source>
        <dbReference type="ARBA" id="ARBA00022989"/>
    </source>
</evidence>
<keyword evidence="12" id="KW-1185">Reference proteome</keyword>
<keyword evidence="5 8" id="KW-0256">Endoplasmic reticulum</keyword>
<evidence type="ECO:0000259" key="10">
    <source>
        <dbReference type="Pfam" id="PF23358"/>
    </source>
</evidence>